<evidence type="ECO:0008006" key="3">
    <source>
        <dbReference type="Google" id="ProtNLM"/>
    </source>
</evidence>
<dbReference type="Proteomes" id="UP000236434">
    <property type="component" value="Unassembled WGS sequence"/>
</dbReference>
<evidence type="ECO:0000313" key="1">
    <source>
        <dbReference type="EMBL" id="PNR98092.1"/>
    </source>
</evidence>
<gene>
    <name evidence="1" type="ORF">X929_00540</name>
</gene>
<protein>
    <recommendedName>
        <fullName evidence="3">Transposase</fullName>
    </recommendedName>
</protein>
<dbReference type="EMBL" id="AZRL01000003">
    <property type="protein sequence ID" value="PNR98092.1"/>
    <property type="molecule type" value="Genomic_DNA"/>
</dbReference>
<proteinExistence type="predicted"/>
<name>A0A2K1P5Q0_9BACT</name>
<accession>A0A2K1P5Q0</accession>
<reference evidence="1 2" key="1">
    <citation type="submission" date="2013-12" db="EMBL/GenBank/DDBJ databases">
        <title>Comparative genomics of Petrotoga isolates.</title>
        <authorList>
            <person name="Nesbo C.L."/>
            <person name="Charchuk R."/>
            <person name="Chow K."/>
        </authorList>
    </citation>
    <scope>NUCLEOTIDE SEQUENCE [LARGE SCALE GENOMIC DNA]</scope>
    <source>
        <strain evidence="1 2">DSM 13574</strain>
    </source>
</reference>
<organism evidence="1 2">
    <name type="scientific">Petrotoga olearia DSM 13574</name>
    <dbReference type="NCBI Taxonomy" id="1122955"/>
    <lineage>
        <taxon>Bacteria</taxon>
        <taxon>Thermotogati</taxon>
        <taxon>Thermotogota</taxon>
        <taxon>Thermotogae</taxon>
        <taxon>Petrotogales</taxon>
        <taxon>Petrotogaceae</taxon>
        <taxon>Petrotoga</taxon>
    </lineage>
</organism>
<sequence length="56" mass="6480">MGQQTNPDNKDVVSNKLYSEEVKALILKVLKVGYNACFRASKDTKKYTKKEEYSYD</sequence>
<comment type="caution">
    <text evidence="1">The sequence shown here is derived from an EMBL/GenBank/DDBJ whole genome shotgun (WGS) entry which is preliminary data.</text>
</comment>
<evidence type="ECO:0000313" key="2">
    <source>
        <dbReference type="Proteomes" id="UP000236434"/>
    </source>
</evidence>
<dbReference type="AlphaFoldDB" id="A0A2K1P5Q0"/>